<accession>A0A7W6K1L5</accession>
<protein>
    <recommendedName>
        <fullName evidence="4">DUF4410 domain-containing protein</fullName>
    </recommendedName>
</protein>
<evidence type="ECO:0008006" key="4">
    <source>
        <dbReference type="Google" id="ProtNLM"/>
    </source>
</evidence>
<feature type="signal peptide" evidence="1">
    <location>
        <begin position="1"/>
        <end position="22"/>
    </location>
</feature>
<evidence type="ECO:0000256" key="1">
    <source>
        <dbReference type="SAM" id="SignalP"/>
    </source>
</evidence>
<dbReference type="AlphaFoldDB" id="A0A7W6K1L5"/>
<proteinExistence type="predicted"/>
<organism evidence="2 3">
    <name type="scientific">Allorhizobium borbori</name>
    <dbReference type="NCBI Taxonomy" id="485907"/>
    <lineage>
        <taxon>Bacteria</taxon>
        <taxon>Pseudomonadati</taxon>
        <taxon>Pseudomonadota</taxon>
        <taxon>Alphaproteobacteria</taxon>
        <taxon>Hyphomicrobiales</taxon>
        <taxon>Rhizobiaceae</taxon>
        <taxon>Rhizobium/Agrobacterium group</taxon>
        <taxon>Allorhizobium</taxon>
    </lineage>
</organism>
<evidence type="ECO:0000313" key="3">
    <source>
        <dbReference type="Proteomes" id="UP000584824"/>
    </source>
</evidence>
<sequence>MFRKAVSALFLLLAVVSLSAFRMPAAGGRGDAMLYDVRGAFVTAGEGVAPALARDVEQRLKSSVQATIRREPLPRVVVSVRLDSITQTPFFFGQRHRARFTVKAASVANGSVIAVGVYSASSANGWALSEKIARIAAKALSLDPPGGMSVAMALEAALQP</sequence>
<feature type="chain" id="PRO_5031065000" description="DUF4410 domain-containing protein" evidence="1">
    <location>
        <begin position="23"/>
        <end position="160"/>
    </location>
</feature>
<gene>
    <name evidence="2" type="ORF">GGQ66_000975</name>
</gene>
<keyword evidence="1" id="KW-0732">Signal</keyword>
<dbReference type="Proteomes" id="UP000584824">
    <property type="component" value="Unassembled WGS sequence"/>
</dbReference>
<name>A0A7W6K1L5_9HYPH</name>
<dbReference type="RefSeq" id="WP_183790010.1">
    <property type="nucleotide sequence ID" value="NZ_JACIDU010000003.1"/>
</dbReference>
<evidence type="ECO:0000313" key="2">
    <source>
        <dbReference type="EMBL" id="MBB4102440.1"/>
    </source>
</evidence>
<comment type="caution">
    <text evidence="2">The sequence shown here is derived from an EMBL/GenBank/DDBJ whole genome shotgun (WGS) entry which is preliminary data.</text>
</comment>
<dbReference type="EMBL" id="JACIDU010000003">
    <property type="protein sequence ID" value="MBB4102440.1"/>
    <property type="molecule type" value="Genomic_DNA"/>
</dbReference>
<keyword evidence="3" id="KW-1185">Reference proteome</keyword>
<reference evidence="2 3" key="1">
    <citation type="submission" date="2020-08" db="EMBL/GenBank/DDBJ databases">
        <title>Genomic Encyclopedia of Type Strains, Phase IV (KMG-IV): sequencing the most valuable type-strain genomes for metagenomic binning, comparative biology and taxonomic classification.</title>
        <authorList>
            <person name="Goeker M."/>
        </authorList>
    </citation>
    <scope>NUCLEOTIDE SEQUENCE [LARGE SCALE GENOMIC DNA]</scope>
    <source>
        <strain evidence="2 3">DSM 26385</strain>
    </source>
</reference>